<evidence type="ECO:0000256" key="1">
    <source>
        <dbReference type="SAM" id="Coils"/>
    </source>
</evidence>
<evidence type="ECO:0000313" key="3">
    <source>
        <dbReference type="Proteomes" id="UP000789706"/>
    </source>
</evidence>
<protein>
    <submittedName>
        <fullName evidence="2">6290_t:CDS:1</fullName>
    </submittedName>
</protein>
<proteinExistence type="predicted"/>
<sequence length="74" mass="8590">MKRKKELESKIEEKSKRIREFNAKLKQYIKNVFPSKASSELLGSLSSSFSNTDINEIRVVDNIDIMQVVQNSDR</sequence>
<keyword evidence="1" id="KW-0175">Coiled coil</keyword>
<gene>
    <name evidence="2" type="ORF">DEBURN_LOCUS482</name>
</gene>
<name>A0A9N8YK01_9GLOM</name>
<evidence type="ECO:0000313" key="2">
    <source>
        <dbReference type="EMBL" id="CAG8433532.1"/>
    </source>
</evidence>
<reference evidence="2" key="1">
    <citation type="submission" date="2021-06" db="EMBL/GenBank/DDBJ databases">
        <authorList>
            <person name="Kallberg Y."/>
            <person name="Tangrot J."/>
            <person name="Rosling A."/>
        </authorList>
    </citation>
    <scope>NUCLEOTIDE SEQUENCE</scope>
    <source>
        <strain evidence="2">AZ414A</strain>
    </source>
</reference>
<comment type="caution">
    <text evidence="2">The sequence shown here is derived from an EMBL/GenBank/DDBJ whole genome shotgun (WGS) entry which is preliminary data.</text>
</comment>
<organism evidence="2 3">
    <name type="scientific">Diversispora eburnea</name>
    <dbReference type="NCBI Taxonomy" id="1213867"/>
    <lineage>
        <taxon>Eukaryota</taxon>
        <taxon>Fungi</taxon>
        <taxon>Fungi incertae sedis</taxon>
        <taxon>Mucoromycota</taxon>
        <taxon>Glomeromycotina</taxon>
        <taxon>Glomeromycetes</taxon>
        <taxon>Diversisporales</taxon>
        <taxon>Diversisporaceae</taxon>
        <taxon>Diversispora</taxon>
    </lineage>
</organism>
<accession>A0A9N8YK01</accession>
<dbReference type="AlphaFoldDB" id="A0A9N8YK01"/>
<keyword evidence="3" id="KW-1185">Reference proteome</keyword>
<dbReference type="EMBL" id="CAJVPK010000016">
    <property type="protein sequence ID" value="CAG8433532.1"/>
    <property type="molecule type" value="Genomic_DNA"/>
</dbReference>
<dbReference type="Proteomes" id="UP000789706">
    <property type="component" value="Unassembled WGS sequence"/>
</dbReference>
<feature type="coiled-coil region" evidence="1">
    <location>
        <begin position="4"/>
        <end position="31"/>
    </location>
</feature>